<organism evidence="9">
    <name type="scientific">Streptomyces sp. R08</name>
    <dbReference type="NCBI Taxonomy" id="3238624"/>
    <lineage>
        <taxon>Bacteria</taxon>
        <taxon>Bacillati</taxon>
        <taxon>Actinomycetota</taxon>
        <taxon>Actinomycetes</taxon>
        <taxon>Kitasatosporales</taxon>
        <taxon>Streptomycetaceae</taxon>
        <taxon>Streptomyces</taxon>
    </lineage>
</organism>
<name>A0AB39MRA5_9ACTN</name>
<dbReference type="PANTHER" id="PTHR45688:SF3">
    <property type="entry name" value="ALANINE--GLYOXYLATE AMINOTRANSFERASE 2, MITOCHONDRIAL"/>
    <property type="match status" value="1"/>
</dbReference>
<evidence type="ECO:0000256" key="7">
    <source>
        <dbReference type="ARBA" id="ARBA00022898"/>
    </source>
</evidence>
<comment type="cofactor">
    <cofactor evidence="1">
        <name>pyridoxal 5'-phosphate</name>
        <dbReference type="ChEBI" id="CHEBI:597326"/>
    </cofactor>
</comment>
<dbReference type="EC" id="2.6.1.44" evidence="4"/>
<dbReference type="InterPro" id="IPR015421">
    <property type="entry name" value="PyrdxlP-dep_Trfase_major"/>
</dbReference>
<dbReference type="Gene3D" id="3.40.640.10">
    <property type="entry name" value="Type I PLP-dependent aspartate aminotransferase-like (Major domain)"/>
    <property type="match status" value="1"/>
</dbReference>
<dbReference type="RefSeq" id="WP_369192335.1">
    <property type="nucleotide sequence ID" value="NZ_CP163431.1"/>
</dbReference>
<dbReference type="Gene3D" id="3.90.1150.10">
    <property type="entry name" value="Aspartate Aminotransferase, domain 1"/>
    <property type="match status" value="1"/>
</dbReference>
<sequence>MSHSDLLTRHLAVMPSWMTPYYEHPIQIVRGFDRRLVDGEGKTYLDFFGGIAVNALGYNVPEVRDSVRRQLARGVHHTSTCYLIEQQVELAERIARLSGIPDAKVFFVNSGTEAMEAALLFATTARQSSHVLTLRNGYHGRSFGSNAATSVLGWNASRLSPLQVSHVHNGHQLRGSLAHVPQDQVNAVCLEDLREVIAAIGGGNIAAFVTEPMQGVGGLTIPPAGLLRSYQDELQKHAIPMIVDEVQTGWGRLGSHFWGSGMHEITPDVMTFAKGLGSGFTIGGVVGRPEIIDSVTAKSMSTFGGNPIAMAAGLATVNVLLSQDLQANAEKVGEIIRSGLDELSAGHPQIGEVRGRGLLLAIEIVVPGTTHPDPAAALRLHERVRELGLLVGRGGPYGNVIRISPALNLSFAEAQEGLHIIAAALRSDPSSELDGGVRQ</sequence>
<keyword evidence="6" id="KW-0808">Transferase</keyword>
<dbReference type="EMBL" id="CP163431">
    <property type="protein sequence ID" value="XDQ07564.1"/>
    <property type="molecule type" value="Genomic_DNA"/>
</dbReference>
<comment type="similarity">
    <text evidence="2 8">Belongs to the class-III pyridoxal-phosphate-dependent aminotransferase family.</text>
</comment>
<evidence type="ECO:0000256" key="8">
    <source>
        <dbReference type="RuleBase" id="RU003560"/>
    </source>
</evidence>
<evidence type="ECO:0000256" key="5">
    <source>
        <dbReference type="ARBA" id="ARBA00022576"/>
    </source>
</evidence>
<reference evidence="9" key="1">
    <citation type="submission" date="2024-07" db="EMBL/GenBank/DDBJ databases">
        <authorList>
            <person name="Yu S.T."/>
        </authorList>
    </citation>
    <scope>NUCLEOTIDE SEQUENCE</scope>
    <source>
        <strain evidence="9">R08</strain>
    </source>
</reference>
<dbReference type="InterPro" id="IPR015424">
    <property type="entry name" value="PyrdxlP-dep_Trfase"/>
</dbReference>
<evidence type="ECO:0000256" key="6">
    <source>
        <dbReference type="ARBA" id="ARBA00022679"/>
    </source>
</evidence>
<dbReference type="Pfam" id="PF00202">
    <property type="entry name" value="Aminotran_3"/>
    <property type="match status" value="1"/>
</dbReference>
<protein>
    <recommendedName>
        <fullName evidence="4">alanine--glyoxylate transaminase</fullName>
        <ecNumber evidence="4">2.6.1.44</ecNumber>
    </recommendedName>
</protein>
<evidence type="ECO:0000256" key="1">
    <source>
        <dbReference type="ARBA" id="ARBA00001933"/>
    </source>
</evidence>
<dbReference type="InterPro" id="IPR015422">
    <property type="entry name" value="PyrdxlP-dep_Trfase_small"/>
</dbReference>
<gene>
    <name evidence="9" type="ORF">AB5J58_48620</name>
</gene>
<evidence type="ECO:0000313" key="9">
    <source>
        <dbReference type="EMBL" id="XDQ07564.1"/>
    </source>
</evidence>
<dbReference type="PANTHER" id="PTHR45688">
    <property type="match status" value="1"/>
</dbReference>
<dbReference type="AlphaFoldDB" id="A0AB39MRA5"/>
<evidence type="ECO:0000256" key="2">
    <source>
        <dbReference type="ARBA" id="ARBA00008954"/>
    </source>
</evidence>
<proteinExistence type="inferred from homology"/>
<comment type="subunit">
    <text evidence="3">Homotetramer.</text>
</comment>
<accession>A0AB39MRA5</accession>
<dbReference type="GO" id="GO:0008453">
    <property type="term" value="F:alanine-glyoxylate transaminase activity"/>
    <property type="evidence" value="ECO:0007669"/>
    <property type="project" value="UniProtKB-EC"/>
</dbReference>
<keyword evidence="7 8" id="KW-0663">Pyridoxal phosphate</keyword>
<dbReference type="SUPFAM" id="SSF53383">
    <property type="entry name" value="PLP-dependent transferases"/>
    <property type="match status" value="1"/>
</dbReference>
<keyword evidence="5 9" id="KW-0032">Aminotransferase</keyword>
<evidence type="ECO:0000256" key="4">
    <source>
        <dbReference type="ARBA" id="ARBA00013049"/>
    </source>
</evidence>
<dbReference type="PIRSF" id="PIRSF000521">
    <property type="entry name" value="Transaminase_4ab_Lys_Orn"/>
    <property type="match status" value="1"/>
</dbReference>
<dbReference type="GO" id="GO:0030170">
    <property type="term" value="F:pyridoxal phosphate binding"/>
    <property type="evidence" value="ECO:0007669"/>
    <property type="project" value="InterPro"/>
</dbReference>
<evidence type="ECO:0000256" key="3">
    <source>
        <dbReference type="ARBA" id="ARBA00011881"/>
    </source>
</evidence>
<dbReference type="InterPro" id="IPR005814">
    <property type="entry name" value="Aminotrans_3"/>
</dbReference>
<dbReference type="CDD" id="cd00610">
    <property type="entry name" value="OAT_like"/>
    <property type="match status" value="1"/>
</dbReference>